<reference evidence="14 16" key="3">
    <citation type="submission" date="2023-04" db="EMBL/GenBank/DDBJ databases">
        <title>Acinetobacter johnsonii isolate AYTCM encoding NDM-1, OXA-58 and PER-1.</title>
        <authorList>
            <person name="Tian C."/>
            <person name="Wang S."/>
            <person name="Fan X."/>
            <person name="Xia D."/>
        </authorList>
    </citation>
    <scope>NUCLEOTIDE SEQUENCE [LARGE SCALE GENOMIC DNA]</scope>
    <source>
        <strain evidence="14 16">AYTCM</strain>
    </source>
</reference>
<dbReference type="PANTHER" id="PTHR30558">
    <property type="entry name" value="EXBD MEMBRANE COMPONENT OF PMF-DRIVEN MACROMOLECULE IMPORT SYSTEM"/>
    <property type="match status" value="1"/>
</dbReference>
<feature type="transmembrane region" description="Helical" evidence="10">
    <location>
        <begin position="16"/>
        <end position="37"/>
    </location>
</feature>
<evidence type="ECO:0000313" key="12">
    <source>
        <dbReference type="EMBL" id="MDH0657289.1"/>
    </source>
</evidence>
<keyword evidence="7 10" id="KW-1133">Transmembrane helix</keyword>
<comment type="similarity">
    <text evidence="2 10">Belongs to the ExbD/TolR family.</text>
</comment>
<comment type="subunit">
    <text evidence="10">The Tol-Pal system is composed of five core proteins: the inner membrane proteins TolA, TolQ and TolR, the periplasmic protein TolB and the outer membrane protein Pal. They form a network linking the inner and outer membranes and the peptidoglycan layer.</text>
</comment>
<evidence type="ECO:0000256" key="2">
    <source>
        <dbReference type="ARBA" id="ARBA00005811"/>
    </source>
</evidence>
<dbReference type="GO" id="GO:0051301">
    <property type="term" value="P:cell division"/>
    <property type="evidence" value="ECO:0007669"/>
    <property type="project" value="UniProtKB-UniRule"/>
</dbReference>
<dbReference type="EMBL" id="JAOCDR010000048">
    <property type="protein sequence ID" value="MDH0657289.1"/>
    <property type="molecule type" value="Genomic_DNA"/>
</dbReference>
<evidence type="ECO:0000313" key="11">
    <source>
        <dbReference type="EMBL" id="MDG9788693.1"/>
    </source>
</evidence>
<evidence type="ECO:0000256" key="8">
    <source>
        <dbReference type="ARBA" id="ARBA00023136"/>
    </source>
</evidence>
<evidence type="ECO:0000256" key="9">
    <source>
        <dbReference type="ARBA" id="ARBA00023306"/>
    </source>
</evidence>
<gene>
    <name evidence="10 13" type="primary">tolR</name>
    <name evidence="13" type="ORF">DI542_10745</name>
    <name evidence="12" type="ORF">N5D11_14435</name>
    <name evidence="11" type="ORF">N7566_17235</name>
    <name evidence="14" type="ORF">QBJ73_12610</name>
</gene>
<dbReference type="Proteomes" id="UP001161099">
    <property type="component" value="Unassembled WGS sequence"/>
</dbReference>
<dbReference type="Gene3D" id="3.30.420.270">
    <property type="match status" value="1"/>
</dbReference>
<evidence type="ECO:0000256" key="3">
    <source>
        <dbReference type="ARBA" id="ARBA00022475"/>
    </source>
</evidence>
<name>A0A239S014_ACIJO</name>
<evidence type="ECO:0000256" key="10">
    <source>
        <dbReference type="HAMAP-Rule" id="MF_02203"/>
    </source>
</evidence>
<keyword evidence="8 10" id="KW-0472">Membrane</keyword>
<dbReference type="InterPro" id="IPR003400">
    <property type="entry name" value="ExbD"/>
</dbReference>
<keyword evidence="6 10" id="KW-0812">Transmembrane</keyword>
<dbReference type="EMBL" id="QFQJ01000056">
    <property type="protein sequence ID" value="PZQ88475.1"/>
    <property type="molecule type" value="Genomic_DNA"/>
</dbReference>
<evidence type="ECO:0000313" key="13">
    <source>
        <dbReference type="EMBL" id="PZQ88475.1"/>
    </source>
</evidence>
<comment type="function">
    <text evidence="10">Part of the Tol-Pal system, which plays a role in outer membrane invagination during cell division and is important for maintaining outer membrane integrity.</text>
</comment>
<dbReference type="Proteomes" id="UP001244586">
    <property type="component" value="Chromosome"/>
</dbReference>
<evidence type="ECO:0000256" key="7">
    <source>
        <dbReference type="ARBA" id="ARBA00022989"/>
    </source>
</evidence>
<dbReference type="InterPro" id="IPR014168">
    <property type="entry name" value="Tol-Pal_TolR"/>
</dbReference>
<evidence type="ECO:0000256" key="6">
    <source>
        <dbReference type="ARBA" id="ARBA00022692"/>
    </source>
</evidence>
<evidence type="ECO:0000313" key="14">
    <source>
        <dbReference type="EMBL" id="WMG17231.1"/>
    </source>
</evidence>
<protein>
    <recommendedName>
        <fullName evidence="10">Tol-Pal system protein TolR</fullName>
    </recommendedName>
</protein>
<dbReference type="NCBIfam" id="TIGR02801">
    <property type="entry name" value="tolR"/>
    <property type="match status" value="1"/>
</dbReference>
<proteinExistence type="inferred from homology"/>
<dbReference type="GO" id="GO:0015031">
    <property type="term" value="P:protein transport"/>
    <property type="evidence" value="ECO:0007669"/>
    <property type="project" value="InterPro"/>
</dbReference>
<dbReference type="PANTHER" id="PTHR30558:SF7">
    <property type="entry name" value="TOL-PAL SYSTEM PROTEIN TOLR"/>
    <property type="match status" value="1"/>
</dbReference>
<dbReference type="GO" id="GO:0005886">
    <property type="term" value="C:plasma membrane"/>
    <property type="evidence" value="ECO:0007669"/>
    <property type="project" value="UniProtKB-SubCell"/>
</dbReference>
<keyword evidence="4 10" id="KW-0997">Cell inner membrane</keyword>
<dbReference type="AlphaFoldDB" id="A0A239S014"/>
<evidence type="ECO:0000256" key="4">
    <source>
        <dbReference type="ARBA" id="ARBA00022519"/>
    </source>
</evidence>
<reference evidence="11" key="2">
    <citation type="submission" date="2022-09" db="EMBL/GenBank/DDBJ databases">
        <title>Intensive care unit water sources are persistently colonized with multi-drug resistant bacteria and are the site of extensive horizontal gene transfer of antibiotic resistance genes.</title>
        <authorList>
            <person name="Diorio-Toth L."/>
        </authorList>
    </citation>
    <scope>NUCLEOTIDE SEQUENCE</scope>
    <source>
        <strain evidence="12">GD03851</strain>
        <strain evidence="11">GD04065</strain>
    </source>
</reference>
<evidence type="ECO:0000256" key="5">
    <source>
        <dbReference type="ARBA" id="ARBA00022618"/>
    </source>
</evidence>
<accession>A0A239S014</accession>
<reference evidence="13 15" key="1">
    <citation type="submission" date="2017-11" db="EMBL/GenBank/DDBJ databases">
        <title>Infants hospitalized years apart are colonized by the same room-sourced microbial strains.</title>
        <authorList>
            <person name="Brooks B."/>
            <person name="Olm M.R."/>
            <person name="Firek B.A."/>
            <person name="Baker R."/>
            <person name="Thomas B.C."/>
            <person name="Morowitz M.J."/>
            <person name="Banfield J.F."/>
        </authorList>
    </citation>
    <scope>NUCLEOTIDE SEQUENCE [LARGE SCALE GENOMIC DNA]</scope>
    <source>
        <strain evidence="13">S2_003_000_R3_20</strain>
    </source>
</reference>
<dbReference type="EMBL" id="JAOECG010000045">
    <property type="protein sequence ID" value="MDG9788693.1"/>
    <property type="molecule type" value="Genomic_DNA"/>
</dbReference>
<keyword evidence="9 10" id="KW-0131">Cell cycle</keyword>
<dbReference type="Proteomes" id="UP000249282">
    <property type="component" value="Unassembled WGS sequence"/>
</dbReference>
<dbReference type="HAMAP" id="MF_02203">
    <property type="entry name" value="TolR"/>
    <property type="match status" value="1"/>
</dbReference>
<evidence type="ECO:0000256" key="1">
    <source>
        <dbReference type="ARBA" id="ARBA00004162"/>
    </source>
</evidence>
<dbReference type="EMBL" id="CP121776">
    <property type="protein sequence ID" value="WMG17231.1"/>
    <property type="molecule type" value="Genomic_DNA"/>
</dbReference>
<comment type="subcellular location">
    <subcellularLocation>
        <location evidence="10">Cell inner membrane</location>
        <topology evidence="10">Single-pass membrane protein</topology>
    </subcellularLocation>
    <subcellularLocation>
        <location evidence="1">Cell membrane</location>
        <topology evidence="1">Single-pass membrane protein</topology>
    </subcellularLocation>
</comment>
<dbReference type="RefSeq" id="WP_010326322.1">
    <property type="nucleotide sequence ID" value="NZ_CANMLB010000044.1"/>
</dbReference>
<evidence type="ECO:0000313" key="16">
    <source>
        <dbReference type="Proteomes" id="UP001244586"/>
    </source>
</evidence>
<sequence length="148" mass="16505">MIKRPQKLKLNAEMNVVPYIDVMLVLLVIFMVTAPMLTQGIQIDLPKVDANVMPASQQQRIVTLSIQANGQYYWNIGSEVNTEKVTDQAIDLASMQQKLVPIIQKDKSLQFYVRADQDADYQLVAQAIASLQKSGVTNLGLVTEEPQS</sequence>
<dbReference type="Proteomes" id="UP001157887">
    <property type="component" value="Unassembled WGS sequence"/>
</dbReference>
<keyword evidence="16" id="KW-1185">Reference proteome</keyword>
<keyword evidence="3 10" id="KW-1003">Cell membrane</keyword>
<dbReference type="Pfam" id="PF02472">
    <property type="entry name" value="ExbD"/>
    <property type="match status" value="1"/>
</dbReference>
<organism evidence="13 15">
    <name type="scientific">Acinetobacter johnsonii</name>
    <dbReference type="NCBI Taxonomy" id="40214"/>
    <lineage>
        <taxon>Bacteria</taxon>
        <taxon>Pseudomonadati</taxon>
        <taxon>Pseudomonadota</taxon>
        <taxon>Gammaproteobacteria</taxon>
        <taxon>Moraxellales</taxon>
        <taxon>Moraxellaceae</taxon>
        <taxon>Acinetobacter</taxon>
    </lineage>
</organism>
<keyword evidence="5 10" id="KW-0132">Cell division</keyword>
<dbReference type="GO" id="GO:0022857">
    <property type="term" value="F:transmembrane transporter activity"/>
    <property type="evidence" value="ECO:0007669"/>
    <property type="project" value="InterPro"/>
</dbReference>
<evidence type="ECO:0000313" key="15">
    <source>
        <dbReference type="Proteomes" id="UP000249282"/>
    </source>
</evidence>